<name>A0A4Z2IFG9_9TELE</name>
<feature type="domain" description="Ig-like" evidence="2">
    <location>
        <begin position="30"/>
        <end position="108"/>
    </location>
</feature>
<evidence type="ECO:0000313" key="3">
    <source>
        <dbReference type="EMBL" id="TNN76650.1"/>
    </source>
</evidence>
<keyword evidence="4" id="KW-1185">Reference proteome</keyword>
<comment type="caution">
    <text evidence="3">The sequence shown here is derived from an EMBL/GenBank/DDBJ whole genome shotgun (WGS) entry which is preliminary data.</text>
</comment>
<dbReference type="GO" id="GO:0005178">
    <property type="term" value="F:integrin binding"/>
    <property type="evidence" value="ECO:0007669"/>
    <property type="project" value="TreeGrafter"/>
</dbReference>
<dbReference type="GO" id="GO:0005886">
    <property type="term" value="C:plasma membrane"/>
    <property type="evidence" value="ECO:0007669"/>
    <property type="project" value="TreeGrafter"/>
</dbReference>
<feature type="region of interest" description="Disordered" evidence="1">
    <location>
        <begin position="192"/>
        <end position="214"/>
    </location>
</feature>
<dbReference type="InterPro" id="IPR042974">
    <property type="entry name" value="JAM-C"/>
</dbReference>
<evidence type="ECO:0000313" key="4">
    <source>
        <dbReference type="Proteomes" id="UP000314294"/>
    </source>
</evidence>
<dbReference type="InterPro" id="IPR007110">
    <property type="entry name" value="Ig-like_dom"/>
</dbReference>
<dbReference type="GO" id="GO:0042803">
    <property type="term" value="F:protein homodimerization activity"/>
    <property type="evidence" value="ECO:0007669"/>
    <property type="project" value="InterPro"/>
</dbReference>
<proteinExistence type="predicted"/>
<dbReference type="PROSITE" id="PS50835">
    <property type="entry name" value="IG_LIKE"/>
    <property type="match status" value="2"/>
</dbReference>
<reference evidence="3 4" key="1">
    <citation type="submission" date="2019-03" db="EMBL/GenBank/DDBJ databases">
        <title>First draft genome of Liparis tanakae, snailfish: a comprehensive survey of snailfish specific genes.</title>
        <authorList>
            <person name="Kim W."/>
            <person name="Song I."/>
            <person name="Jeong J.-H."/>
            <person name="Kim D."/>
            <person name="Kim S."/>
            <person name="Ryu S."/>
            <person name="Song J.Y."/>
            <person name="Lee S.K."/>
        </authorList>
    </citation>
    <scope>NUCLEOTIDE SEQUENCE [LARGE SCALE GENOMIC DNA]</scope>
    <source>
        <tissue evidence="3">Muscle</tissue>
    </source>
</reference>
<dbReference type="SUPFAM" id="SSF48726">
    <property type="entry name" value="Immunoglobulin"/>
    <property type="match status" value="2"/>
</dbReference>
<gene>
    <name evidence="3" type="primary">JAM3</name>
    <name evidence="3" type="ORF">EYF80_013102</name>
</gene>
<dbReference type="Gene3D" id="2.60.40.10">
    <property type="entry name" value="Immunoglobulins"/>
    <property type="match status" value="2"/>
</dbReference>
<dbReference type="GO" id="GO:0016477">
    <property type="term" value="P:cell migration"/>
    <property type="evidence" value="ECO:0007669"/>
    <property type="project" value="TreeGrafter"/>
</dbReference>
<evidence type="ECO:0000256" key="1">
    <source>
        <dbReference type="SAM" id="MobiDB-lite"/>
    </source>
</evidence>
<dbReference type="OrthoDB" id="9942446at2759"/>
<dbReference type="AlphaFoldDB" id="A0A4Z2IFG9"/>
<protein>
    <submittedName>
        <fullName evidence="3">Junctional adhesion molecule C</fullName>
    </submittedName>
</protein>
<dbReference type="GO" id="GO:0046982">
    <property type="term" value="F:protein heterodimerization activity"/>
    <property type="evidence" value="ECO:0007669"/>
    <property type="project" value="InterPro"/>
</dbReference>
<dbReference type="PANTHER" id="PTHR44598:SF3">
    <property type="entry name" value="JUNCTIONAL ADHESION MOLECULE 3B"/>
    <property type="match status" value="1"/>
</dbReference>
<dbReference type="GO" id="GO:0098632">
    <property type="term" value="F:cell-cell adhesion mediator activity"/>
    <property type="evidence" value="ECO:0007669"/>
    <property type="project" value="TreeGrafter"/>
</dbReference>
<dbReference type="EMBL" id="SRLO01000091">
    <property type="protein sequence ID" value="TNN76650.1"/>
    <property type="molecule type" value="Genomic_DNA"/>
</dbReference>
<dbReference type="PANTHER" id="PTHR44598">
    <property type="entry name" value="JUNCTIONAL ADHESION MOLECULE C"/>
    <property type="match status" value="1"/>
</dbReference>
<evidence type="ECO:0000259" key="2">
    <source>
        <dbReference type="PROSITE" id="PS50835"/>
    </source>
</evidence>
<dbReference type="InterPro" id="IPR013783">
    <property type="entry name" value="Ig-like_fold"/>
</dbReference>
<feature type="domain" description="Ig-like" evidence="2">
    <location>
        <begin position="120"/>
        <end position="193"/>
    </location>
</feature>
<dbReference type="GO" id="GO:0044291">
    <property type="term" value="C:cell-cell contact zone"/>
    <property type="evidence" value="ECO:0007669"/>
    <property type="project" value="TreeGrafter"/>
</dbReference>
<organism evidence="3 4">
    <name type="scientific">Liparis tanakae</name>
    <name type="common">Tanaka's snailfish</name>
    <dbReference type="NCBI Taxonomy" id="230148"/>
    <lineage>
        <taxon>Eukaryota</taxon>
        <taxon>Metazoa</taxon>
        <taxon>Chordata</taxon>
        <taxon>Craniata</taxon>
        <taxon>Vertebrata</taxon>
        <taxon>Euteleostomi</taxon>
        <taxon>Actinopterygii</taxon>
        <taxon>Neopterygii</taxon>
        <taxon>Teleostei</taxon>
        <taxon>Neoteleostei</taxon>
        <taxon>Acanthomorphata</taxon>
        <taxon>Eupercaria</taxon>
        <taxon>Perciformes</taxon>
        <taxon>Cottioidei</taxon>
        <taxon>Cottales</taxon>
        <taxon>Liparidae</taxon>
        <taxon>Liparis</taxon>
    </lineage>
</organism>
<accession>A0A4Z2IFG9</accession>
<dbReference type="GO" id="GO:0098636">
    <property type="term" value="C:protein complex involved in cell adhesion"/>
    <property type="evidence" value="ECO:0007669"/>
    <property type="project" value="TreeGrafter"/>
</dbReference>
<dbReference type="InterPro" id="IPR036179">
    <property type="entry name" value="Ig-like_dom_sf"/>
</dbReference>
<dbReference type="Proteomes" id="UP000314294">
    <property type="component" value="Unassembled WGS sequence"/>
</dbReference>
<sequence>MTRLFSELAGRLGFRFSPSSTDSVKSRSLCSARLYKDVAPLERPRIEWKKITSEGPSYVYFDGKISGDLENRALIREPASLLITNATRSDTAKYRCEVTASNDQKSVDEIVISLVVRVKPVVPKCSVPKSVPFGKSAELSCVEEEGFPKSQYQWFKNREEIPDDPKSSLKFFNSSYTLNADSGTLVSMRAHVSSHKGTEGRGRGGGSRWPDGLMPRGGGRYFGEAVGGFEPGGKPTVLACTFLNCGSARLDRSAVHLFTETPFHSSTSPP</sequence>